<comment type="similarity">
    <text evidence="1">Belongs to the constitutive coactivator of PPAR-gamma family.</text>
</comment>
<reference evidence="2" key="1">
    <citation type="submission" date="2018-04" db="EMBL/GenBank/DDBJ databases">
        <title>Transcriptome assembly of Sipha flava.</title>
        <authorList>
            <person name="Scully E.D."/>
            <person name="Geib S.M."/>
            <person name="Palmer N.A."/>
            <person name="Koch K."/>
            <person name="Bradshaw J."/>
            <person name="Heng-Moss T."/>
            <person name="Sarath G."/>
        </authorList>
    </citation>
    <scope>NUCLEOTIDE SEQUENCE</scope>
</reference>
<dbReference type="RefSeq" id="XP_025423472.1">
    <property type="nucleotide sequence ID" value="XM_025567687.1"/>
</dbReference>
<reference evidence="4" key="2">
    <citation type="submission" date="2025-04" db="UniProtKB">
        <authorList>
            <consortium name="RefSeq"/>
        </authorList>
    </citation>
    <scope>IDENTIFICATION</scope>
    <source>
        <tissue evidence="4">Whole body</tissue>
    </source>
</reference>
<dbReference type="PANTHER" id="PTHR15976:SF16">
    <property type="entry name" value="ASTEROID DOMAIN-CONTAINING PROTEIN"/>
    <property type="match status" value="1"/>
</dbReference>
<sequence length="974" mass="110743">MGVDKLLEYLDSGKIEGSCVNVNLTQLGHTVSQQLAKKMVIRKVHPNLNQMQVSKAQFCLLVDAECCLDRLYGGYYSDWVCGGQWNRMVSFLTNFVNSLRQSNVHVVVFFNGAFEEDRFNEWVQKQEETRNRANAVLRHIAAKGTPPPKVWWIPPVCLRTAVKLYFHHLKIPVVCSVKDHHLEFIRYCRQHKFHGLMADDAEYLAFDPPRFFSAHSLKLTMRQTLEAKEYIVSQLIEDLKLTKDKLCTLLSLLGNFVLPQHELFDYYKRCGINQVISKVSGEEVVKKIVDSLQGLPPIKNNLDEIAIHILGHKDDKRVPKLVKSIQYYLDGAKDNIVKNKSKTLEKNKNIHDKIDIFGPIVEINDFKKLGSENLNTQLDNLLLFDDNSESGSNTCVNTQTPSSNQLSPNKSVEFQIPEVSVDIVNTAYERHTSGLMSTYLYHILTKAEIKLPVVLEDEMNHEIPNIHLFYRQARQMVYGILFNLHHAHYLAKSSNGQKVELPIIQVREWIRDKTNLYKRYHLVKAEPLGWGVPTVHRLWFGTTPEDNIRRLRAFLTCMRSDTPLMYNTDYVPQHTLIIASVLRYIMTFTEVPILQKYELDAFIITAVAPELSKNENTQELQGTVSVRGVQLATLLMCGIETAMLVNDSCGAPVPWLMSCPWMYFDGRLFQYHLARASTANKLEDLCENHFSLTIKVEKMRQAILEGLNEHFQSVPPFQGSFLDTIFNQRRMIPPQKMSSNVAHASISYQQQQRLSRLVNQNPSQFRDIQQNSRQRGIMKQSSGGQLEVAGAVVGIWGANYSMAATGNPYMARGNMLPSQHVMPPIGGPNSLYQRDLMPRPVFNTRNCSKSVRGRSNVQKIHNNKKKITHNIVKKDNIIKKTPSKGRGISTITPNTGETILTSKLIEESKLSILNKENEDIKTNCIVQSILPLVNGNSSVEEQFKNTTPNENGVSGSLSESTSKIIQKPALEVEN</sequence>
<gene>
    <name evidence="2" type="primary">FAM120A</name>
    <name evidence="4" type="synonym">LOC112692871</name>
    <name evidence="2" type="ORF">g.101633</name>
</gene>
<evidence type="ECO:0000313" key="4">
    <source>
        <dbReference type="RefSeq" id="XP_025423472.1"/>
    </source>
</evidence>
<dbReference type="InterPro" id="IPR029060">
    <property type="entry name" value="PIN-like_dom_sf"/>
</dbReference>
<dbReference type="Proteomes" id="UP000694846">
    <property type="component" value="Unplaced"/>
</dbReference>
<dbReference type="PANTHER" id="PTHR15976">
    <property type="entry name" value="CONSTITUTIVE COACTIVATOR OF PEROXISOME PROLIFERATOR-ACTIVATED RECEPTOR GAMMA"/>
    <property type="match status" value="1"/>
</dbReference>
<evidence type="ECO:0000313" key="3">
    <source>
        <dbReference type="Proteomes" id="UP000694846"/>
    </source>
</evidence>
<organism evidence="2">
    <name type="scientific">Sipha flava</name>
    <name type="common">yellow sugarcane aphid</name>
    <dbReference type="NCBI Taxonomy" id="143950"/>
    <lineage>
        <taxon>Eukaryota</taxon>
        <taxon>Metazoa</taxon>
        <taxon>Ecdysozoa</taxon>
        <taxon>Arthropoda</taxon>
        <taxon>Hexapoda</taxon>
        <taxon>Insecta</taxon>
        <taxon>Pterygota</taxon>
        <taxon>Neoptera</taxon>
        <taxon>Paraneoptera</taxon>
        <taxon>Hemiptera</taxon>
        <taxon>Sternorrhyncha</taxon>
        <taxon>Aphidomorpha</taxon>
        <taxon>Aphidoidea</taxon>
        <taxon>Aphididae</taxon>
        <taxon>Sipha</taxon>
    </lineage>
</organism>
<proteinExistence type="inferred from homology"/>
<protein>
    <submittedName>
        <fullName evidence="2 4">Constitutive coactivator of PPAR-gamma-like protein 1</fullName>
    </submittedName>
</protein>
<dbReference type="OrthoDB" id="10061469at2759"/>
<name>A0A2S2R7U2_9HEMI</name>
<evidence type="ECO:0000256" key="1">
    <source>
        <dbReference type="ARBA" id="ARBA00009495"/>
    </source>
</evidence>
<dbReference type="SUPFAM" id="SSF88723">
    <property type="entry name" value="PIN domain-like"/>
    <property type="match status" value="1"/>
</dbReference>
<dbReference type="InterPro" id="IPR026784">
    <property type="entry name" value="Coact_PPARg"/>
</dbReference>
<dbReference type="Gene3D" id="3.40.50.1010">
    <property type="entry name" value="5'-nuclease"/>
    <property type="match status" value="1"/>
</dbReference>
<accession>A0A2S2R7U2</accession>
<evidence type="ECO:0000313" key="2">
    <source>
        <dbReference type="EMBL" id="MBY85760.1"/>
    </source>
</evidence>
<keyword evidence="3" id="KW-1185">Reference proteome</keyword>
<dbReference type="EMBL" id="GGMS01016557">
    <property type="protein sequence ID" value="MBY85760.1"/>
    <property type="molecule type" value="Transcribed_RNA"/>
</dbReference>
<dbReference type="FunFam" id="3.40.50.1010:FF:000009">
    <property type="entry name" value="Constitutive coactivator of PPAR-gamma-like protein 1"/>
    <property type="match status" value="1"/>
</dbReference>
<dbReference type="GO" id="GO:0005634">
    <property type="term" value="C:nucleus"/>
    <property type="evidence" value="ECO:0007669"/>
    <property type="project" value="TreeGrafter"/>
</dbReference>
<dbReference type="AlphaFoldDB" id="A0A2S2R7U2"/>